<feature type="transmembrane region" description="Helical" evidence="1">
    <location>
        <begin position="200"/>
        <end position="220"/>
    </location>
</feature>
<dbReference type="EMBL" id="UINC01086630">
    <property type="protein sequence ID" value="SVC35271.1"/>
    <property type="molecule type" value="Genomic_DNA"/>
</dbReference>
<gene>
    <name evidence="2" type="ORF">METZ01_LOCUS288125</name>
</gene>
<dbReference type="PANTHER" id="PTHR36434">
    <property type="entry name" value="MEMBRANE PROTEASE YUGP-RELATED"/>
    <property type="match status" value="1"/>
</dbReference>
<evidence type="ECO:0000256" key="1">
    <source>
        <dbReference type="SAM" id="Phobius"/>
    </source>
</evidence>
<keyword evidence="1" id="KW-1133">Transmembrane helix</keyword>
<dbReference type="Pfam" id="PF04298">
    <property type="entry name" value="Zn_peptidase_2"/>
    <property type="match status" value="1"/>
</dbReference>
<dbReference type="AlphaFoldDB" id="A0A382LK83"/>
<dbReference type="PANTHER" id="PTHR36434:SF1">
    <property type="entry name" value="MEMBRANE PROTEASE YUGP-RELATED"/>
    <property type="match status" value="1"/>
</dbReference>
<feature type="transmembrane region" description="Helical" evidence="1">
    <location>
        <begin position="147"/>
        <end position="166"/>
    </location>
</feature>
<sequence>MLPVLVLILLFIILLFPQFWVKKVIKKYSEPIETLPGTGGELAQHLINRFELDEVTIEKVENGNDHYNPETKTICLSESNYDEKSLAAVTIAAHEFGHALQHKTDYKPLLLRTKLAKIAAIAEKIASIILISSPFAFILVKIPIAGFIMLLAGFTIMCLPIILHIFTLPVEFDASFNRALPILSEGEYLSESTMPIAKKILTAAGFTYVSASLSSLLNFYRWFLILRR</sequence>
<proteinExistence type="predicted"/>
<name>A0A382LK83_9ZZZZ</name>
<dbReference type="InterPro" id="IPR007395">
    <property type="entry name" value="Zn_peptidase_2"/>
</dbReference>
<organism evidence="2">
    <name type="scientific">marine metagenome</name>
    <dbReference type="NCBI Taxonomy" id="408172"/>
    <lineage>
        <taxon>unclassified sequences</taxon>
        <taxon>metagenomes</taxon>
        <taxon>ecological metagenomes</taxon>
    </lineage>
</organism>
<protein>
    <submittedName>
        <fullName evidence="2">Uncharacterized protein</fullName>
    </submittedName>
</protein>
<keyword evidence="1" id="KW-0472">Membrane</keyword>
<evidence type="ECO:0000313" key="2">
    <source>
        <dbReference type="EMBL" id="SVC35271.1"/>
    </source>
</evidence>
<feature type="transmembrane region" description="Helical" evidence="1">
    <location>
        <begin position="118"/>
        <end position="140"/>
    </location>
</feature>
<accession>A0A382LK83</accession>
<reference evidence="2" key="1">
    <citation type="submission" date="2018-05" db="EMBL/GenBank/DDBJ databases">
        <authorList>
            <person name="Lanie J.A."/>
            <person name="Ng W.-L."/>
            <person name="Kazmierczak K.M."/>
            <person name="Andrzejewski T.M."/>
            <person name="Davidsen T.M."/>
            <person name="Wayne K.J."/>
            <person name="Tettelin H."/>
            <person name="Glass J.I."/>
            <person name="Rusch D."/>
            <person name="Podicherti R."/>
            <person name="Tsui H.-C.T."/>
            <person name="Winkler M.E."/>
        </authorList>
    </citation>
    <scope>NUCLEOTIDE SEQUENCE</scope>
</reference>
<keyword evidence="1" id="KW-0812">Transmembrane</keyword>